<dbReference type="InterPro" id="IPR036388">
    <property type="entry name" value="WH-like_DNA-bd_sf"/>
</dbReference>
<evidence type="ECO:0000256" key="7">
    <source>
        <dbReference type="HAMAP-Rule" id="MF_01131"/>
    </source>
</evidence>
<dbReference type="RefSeq" id="WP_170868275.1">
    <property type="nucleotide sequence ID" value="NZ_FQZU01000004.1"/>
</dbReference>
<dbReference type="GO" id="GO:0005737">
    <property type="term" value="C:cytoplasm"/>
    <property type="evidence" value="ECO:0007669"/>
    <property type="project" value="UniProtKB-SubCell"/>
</dbReference>
<dbReference type="GO" id="GO:0003677">
    <property type="term" value="F:DNA binding"/>
    <property type="evidence" value="ECO:0007669"/>
    <property type="project" value="UniProtKB-UniRule"/>
</dbReference>
<dbReference type="Pfam" id="PF06971">
    <property type="entry name" value="Put_DNA-bind_N"/>
    <property type="match status" value="1"/>
</dbReference>
<keyword evidence="3 7" id="KW-0805">Transcription regulation</keyword>
<dbReference type="Proteomes" id="UP000183994">
    <property type="component" value="Unassembled WGS sequence"/>
</dbReference>
<dbReference type="InterPro" id="IPR009718">
    <property type="entry name" value="Rex_DNA-bd_C_dom"/>
</dbReference>
<keyword evidence="10" id="KW-1185">Reference proteome</keyword>
<comment type="similarity">
    <text evidence="7">Belongs to the transcriptional regulatory Rex family.</text>
</comment>
<evidence type="ECO:0000256" key="6">
    <source>
        <dbReference type="ARBA" id="ARBA00023163"/>
    </source>
</evidence>
<dbReference type="SUPFAM" id="SSF46785">
    <property type="entry name" value="Winged helix' DNA-binding domain"/>
    <property type="match status" value="1"/>
</dbReference>
<comment type="subcellular location">
    <subcellularLocation>
        <location evidence="7">Cytoplasm</location>
    </subcellularLocation>
</comment>
<protein>
    <recommendedName>
        <fullName evidence="7">Redox-sensing transcriptional repressor Rex</fullName>
    </recommendedName>
</protein>
<dbReference type="PANTHER" id="PTHR35786">
    <property type="entry name" value="REDOX-SENSING TRANSCRIPTIONAL REPRESSOR REX"/>
    <property type="match status" value="1"/>
</dbReference>
<feature type="domain" description="CoA-binding" evidence="8">
    <location>
        <begin position="77"/>
        <end position="179"/>
    </location>
</feature>
<dbReference type="Gene3D" id="1.10.10.10">
    <property type="entry name" value="Winged helix-like DNA-binding domain superfamily/Winged helix DNA-binding domain"/>
    <property type="match status" value="1"/>
</dbReference>
<evidence type="ECO:0000256" key="4">
    <source>
        <dbReference type="ARBA" id="ARBA00023027"/>
    </source>
</evidence>
<dbReference type="GO" id="GO:0045892">
    <property type="term" value="P:negative regulation of DNA-templated transcription"/>
    <property type="evidence" value="ECO:0007669"/>
    <property type="project" value="InterPro"/>
</dbReference>
<dbReference type="SUPFAM" id="SSF51735">
    <property type="entry name" value="NAD(P)-binding Rossmann-fold domains"/>
    <property type="match status" value="1"/>
</dbReference>
<dbReference type="GO" id="GO:0051775">
    <property type="term" value="P:response to redox state"/>
    <property type="evidence" value="ECO:0007669"/>
    <property type="project" value="InterPro"/>
</dbReference>
<organism evidence="9 10">
    <name type="scientific">Desulfatibacillum alkenivorans DSM 16219</name>
    <dbReference type="NCBI Taxonomy" id="1121393"/>
    <lineage>
        <taxon>Bacteria</taxon>
        <taxon>Pseudomonadati</taxon>
        <taxon>Thermodesulfobacteriota</taxon>
        <taxon>Desulfobacteria</taxon>
        <taxon>Desulfobacterales</taxon>
        <taxon>Desulfatibacillaceae</taxon>
        <taxon>Desulfatibacillum</taxon>
    </lineage>
</organism>
<dbReference type="InterPro" id="IPR036291">
    <property type="entry name" value="NAD(P)-bd_dom_sf"/>
</dbReference>
<name>A0A1M6GN76_9BACT</name>
<dbReference type="PANTHER" id="PTHR35786:SF1">
    <property type="entry name" value="REDOX-SENSING TRANSCRIPTIONAL REPRESSOR REX 1"/>
    <property type="match status" value="1"/>
</dbReference>
<evidence type="ECO:0000256" key="2">
    <source>
        <dbReference type="ARBA" id="ARBA00022491"/>
    </source>
</evidence>
<comment type="subunit">
    <text evidence="7">Homodimer.</text>
</comment>
<dbReference type="NCBIfam" id="NF003995">
    <property type="entry name" value="PRK05472.2-4"/>
    <property type="match status" value="1"/>
</dbReference>
<dbReference type="Gene3D" id="3.40.50.720">
    <property type="entry name" value="NAD(P)-binding Rossmann-like Domain"/>
    <property type="match status" value="1"/>
</dbReference>
<proteinExistence type="inferred from homology"/>
<evidence type="ECO:0000256" key="1">
    <source>
        <dbReference type="ARBA" id="ARBA00022490"/>
    </source>
</evidence>
<dbReference type="AlphaFoldDB" id="A0A1M6GN76"/>
<dbReference type="InterPro" id="IPR058236">
    <property type="entry name" value="Rex_actinobacterial-type"/>
</dbReference>
<evidence type="ECO:0000313" key="9">
    <source>
        <dbReference type="EMBL" id="SHJ11316.1"/>
    </source>
</evidence>
<dbReference type="STRING" id="1121393.SAMN02745216_01054"/>
<dbReference type="EMBL" id="FQZU01000004">
    <property type="protein sequence ID" value="SHJ11316.1"/>
    <property type="molecule type" value="Genomic_DNA"/>
</dbReference>
<dbReference type="InterPro" id="IPR003781">
    <property type="entry name" value="CoA-bd"/>
</dbReference>
<dbReference type="SMART" id="SM00881">
    <property type="entry name" value="CoA_binding"/>
    <property type="match status" value="1"/>
</dbReference>
<feature type="DNA-binding region" description="H-T-H motif" evidence="7">
    <location>
        <begin position="14"/>
        <end position="53"/>
    </location>
</feature>
<keyword evidence="1 7" id="KW-0963">Cytoplasm</keyword>
<accession>A0A1M6GN76</accession>
<sequence>MHKIPNIAVIRLALYAKHLEMLHNDGVELVSSVKLAKMCGANPAQIRKDLAYFGQFGVRGVGYYVNDLLNALKEVMGTNRTWRLGLFGVGNLGKALLGFEQFAQRGFIFTAAFDKDIDLVGTEVQGMEISQSEDIKEVIKGPGCFDIAVLATGADRAQDCAMRIVEAGIHAILNFTPVRLVVPENVFVENVDFTVRLHALCYSLTTGSDVTQRHPR</sequence>
<dbReference type="InterPro" id="IPR036390">
    <property type="entry name" value="WH_DNA-bd_sf"/>
</dbReference>
<evidence type="ECO:0000313" key="10">
    <source>
        <dbReference type="Proteomes" id="UP000183994"/>
    </source>
</evidence>
<gene>
    <name evidence="7" type="primary">rex</name>
    <name evidence="9" type="ORF">SAMN02745216_01054</name>
</gene>
<keyword evidence="2 7" id="KW-0678">Repressor</keyword>
<keyword evidence="4 7" id="KW-0520">NAD</keyword>
<dbReference type="NCBIfam" id="NF003993">
    <property type="entry name" value="PRK05472.2-2"/>
    <property type="match status" value="1"/>
</dbReference>
<evidence type="ECO:0000256" key="5">
    <source>
        <dbReference type="ARBA" id="ARBA00023125"/>
    </source>
</evidence>
<dbReference type="NCBIfam" id="NF003994">
    <property type="entry name" value="PRK05472.2-3"/>
    <property type="match status" value="1"/>
</dbReference>
<dbReference type="HAMAP" id="MF_01131">
    <property type="entry name" value="Rex"/>
    <property type="match status" value="1"/>
</dbReference>
<evidence type="ECO:0000259" key="8">
    <source>
        <dbReference type="SMART" id="SM00881"/>
    </source>
</evidence>
<dbReference type="GO" id="GO:0003700">
    <property type="term" value="F:DNA-binding transcription factor activity"/>
    <property type="evidence" value="ECO:0007669"/>
    <property type="project" value="UniProtKB-UniRule"/>
</dbReference>
<feature type="binding site" evidence="7">
    <location>
        <begin position="88"/>
        <end position="93"/>
    </location>
    <ligand>
        <name>NAD(+)</name>
        <dbReference type="ChEBI" id="CHEBI:57540"/>
    </ligand>
</feature>
<comment type="function">
    <text evidence="7">Modulates transcription in response to changes in cellular NADH/NAD(+) redox state.</text>
</comment>
<dbReference type="Pfam" id="PF02629">
    <property type="entry name" value="CoA_binding"/>
    <property type="match status" value="1"/>
</dbReference>
<keyword evidence="5 7" id="KW-0238">DNA-binding</keyword>
<dbReference type="NCBIfam" id="NF003996">
    <property type="entry name" value="PRK05472.2-5"/>
    <property type="match status" value="1"/>
</dbReference>
<evidence type="ECO:0000256" key="3">
    <source>
        <dbReference type="ARBA" id="ARBA00023015"/>
    </source>
</evidence>
<keyword evidence="6 7" id="KW-0804">Transcription</keyword>
<dbReference type="InterPro" id="IPR022876">
    <property type="entry name" value="Tscrpt_rep_Rex"/>
</dbReference>
<reference evidence="10" key="1">
    <citation type="submission" date="2016-11" db="EMBL/GenBank/DDBJ databases">
        <authorList>
            <person name="Varghese N."/>
            <person name="Submissions S."/>
        </authorList>
    </citation>
    <scope>NUCLEOTIDE SEQUENCE [LARGE SCALE GENOMIC DNA]</scope>
    <source>
        <strain evidence="10">DSM 16219</strain>
    </source>
</reference>